<reference evidence="2 3" key="1">
    <citation type="journal article" date="2016" name="Genome Biol. Evol.">
        <title>Gene Family Evolution Reflects Adaptation to Soil Environmental Stressors in the Genome of the Collembolan Orchesella cincta.</title>
        <authorList>
            <person name="Faddeeva-Vakhrusheva A."/>
            <person name="Derks M.F."/>
            <person name="Anvar S.Y."/>
            <person name="Agamennone V."/>
            <person name="Suring W."/>
            <person name="Smit S."/>
            <person name="van Straalen N.M."/>
            <person name="Roelofs D."/>
        </authorList>
    </citation>
    <scope>NUCLEOTIDE SEQUENCE [LARGE SCALE GENOMIC DNA]</scope>
    <source>
        <tissue evidence="2">Mixed pool</tissue>
    </source>
</reference>
<keyword evidence="1" id="KW-1133">Transmembrane helix</keyword>
<organism evidence="2 3">
    <name type="scientific">Orchesella cincta</name>
    <name type="common">Springtail</name>
    <name type="synonym">Podura cincta</name>
    <dbReference type="NCBI Taxonomy" id="48709"/>
    <lineage>
        <taxon>Eukaryota</taxon>
        <taxon>Metazoa</taxon>
        <taxon>Ecdysozoa</taxon>
        <taxon>Arthropoda</taxon>
        <taxon>Hexapoda</taxon>
        <taxon>Collembola</taxon>
        <taxon>Entomobryomorpha</taxon>
        <taxon>Entomobryoidea</taxon>
        <taxon>Orchesellidae</taxon>
        <taxon>Orchesellinae</taxon>
        <taxon>Orchesella</taxon>
    </lineage>
</organism>
<comment type="caution">
    <text evidence="2">The sequence shown here is derived from an EMBL/GenBank/DDBJ whole genome shotgun (WGS) entry which is preliminary data.</text>
</comment>
<accession>A0A1D2MLL0</accession>
<keyword evidence="1" id="KW-0472">Membrane</keyword>
<name>A0A1D2MLL0_ORCCI</name>
<sequence length="328" mass="37923">MAFQTHLKNVQNVVSPTDISTTEINEYHGEEQYIRSQSLNLLGKSEENVSTKILISSDRNFDENELTLIRTFTGENETRKCSLVHKIQEIIGRKFCLKDVYSTLATTAVVVLLVLFVIKTEARKSSREENGARIFQQTKNLKIPSFEELTEKSELVISSMDWQSIEQISSRENIIHFTTQIDKDQFLSNYFNSSYLKTSVSDGALRVAGKPSFCSQSFRNEPTELSFNAVSHVHLSEMEDCKNYVNLILTKWHFPKVYSIKLHRMIVNKQEFDALTTFISRHNETLHKVEIDESYFCLSPDCDAGMIDFPNHDFKFTITRRREVAKYV</sequence>
<keyword evidence="1" id="KW-0812">Transmembrane</keyword>
<evidence type="ECO:0000313" key="2">
    <source>
        <dbReference type="EMBL" id="ODM93734.1"/>
    </source>
</evidence>
<dbReference type="AlphaFoldDB" id="A0A1D2MLL0"/>
<keyword evidence="3" id="KW-1185">Reference proteome</keyword>
<feature type="transmembrane region" description="Helical" evidence="1">
    <location>
        <begin position="100"/>
        <end position="118"/>
    </location>
</feature>
<evidence type="ECO:0000313" key="3">
    <source>
        <dbReference type="Proteomes" id="UP000094527"/>
    </source>
</evidence>
<gene>
    <name evidence="2" type="ORF">Ocin01_12949</name>
</gene>
<dbReference type="Proteomes" id="UP000094527">
    <property type="component" value="Unassembled WGS sequence"/>
</dbReference>
<protein>
    <submittedName>
        <fullName evidence="2">Uncharacterized protein</fullName>
    </submittedName>
</protein>
<dbReference type="EMBL" id="LJIJ01000926">
    <property type="protein sequence ID" value="ODM93734.1"/>
    <property type="molecule type" value="Genomic_DNA"/>
</dbReference>
<evidence type="ECO:0000256" key="1">
    <source>
        <dbReference type="SAM" id="Phobius"/>
    </source>
</evidence>
<proteinExistence type="predicted"/>